<dbReference type="FunFam" id="1.10.10.10:FF:000024">
    <property type="entry name" value="U5 small nuclear ribonucleoprotein helicase"/>
    <property type="match status" value="1"/>
</dbReference>
<dbReference type="SMART" id="SM00973">
    <property type="entry name" value="Sec63"/>
    <property type="match status" value="1"/>
</dbReference>
<dbReference type="FunFam" id="1.10.3380.10:FF:000001">
    <property type="entry name" value="U5 small nuclear ribonucleoprotein helicase"/>
    <property type="match status" value="1"/>
</dbReference>
<evidence type="ECO:0000313" key="9">
    <source>
        <dbReference type="Proteomes" id="UP001358614"/>
    </source>
</evidence>
<dbReference type="CDD" id="cd18795">
    <property type="entry name" value="SF2_C_Ski2"/>
    <property type="match status" value="1"/>
</dbReference>
<dbReference type="InterPro" id="IPR011545">
    <property type="entry name" value="DEAD/DEAH_box_helicase_dom"/>
</dbReference>
<dbReference type="InterPro" id="IPR036390">
    <property type="entry name" value="WH_DNA-bd_sf"/>
</dbReference>
<feature type="domain" description="Helicase C-terminal" evidence="7">
    <location>
        <begin position="554"/>
        <end position="757"/>
    </location>
</feature>
<organism evidence="8 9">
    <name type="scientific">Kwoniella europaea PYCC6329</name>
    <dbReference type="NCBI Taxonomy" id="1423913"/>
    <lineage>
        <taxon>Eukaryota</taxon>
        <taxon>Fungi</taxon>
        <taxon>Dikarya</taxon>
        <taxon>Basidiomycota</taxon>
        <taxon>Agaricomycotina</taxon>
        <taxon>Tremellomycetes</taxon>
        <taxon>Tremellales</taxon>
        <taxon>Cryptococcaceae</taxon>
        <taxon>Kwoniella</taxon>
    </lineage>
</organism>
<dbReference type="InterPro" id="IPR001650">
    <property type="entry name" value="Helicase_C-like"/>
</dbReference>
<keyword evidence="2" id="KW-0378">Hydrolase</keyword>
<protein>
    <recommendedName>
        <fullName evidence="10">RNA helicase</fullName>
    </recommendedName>
</protein>
<dbReference type="Gene3D" id="1.10.3380.10">
    <property type="entry name" value="Sec63 N-terminal domain-like domain"/>
    <property type="match status" value="1"/>
</dbReference>
<evidence type="ECO:0000256" key="4">
    <source>
        <dbReference type="ARBA" id="ARBA00022840"/>
    </source>
</evidence>
<feature type="domain" description="Helicase ATP-binding" evidence="6">
    <location>
        <begin position="1193"/>
        <end position="1361"/>
    </location>
</feature>
<evidence type="ECO:0000313" key="8">
    <source>
        <dbReference type="EMBL" id="WWD03969.1"/>
    </source>
</evidence>
<evidence type="ECO:0000259" key="6">
    <source>
        <dbReference type="PROSITE" id="PS51192"/>
    </source>
</evidence>
<dbReference type="SMART" id="SM00487">
    <property type="entry name" value="DEXDc"/>
    <property type="match status" value="2"/>
</dbReference>
<dbReference type="InterPro" id="IPR050474">
    <property type="entry name" value="Hel308_SKI2-like"/>
</dbReference>
<evidence type="ECO:0000256" key="5">
    <source>
        <dbReference type="SAM" id="MobiDB-lite"/>
    </source>
</evidence>
<dbReference type="CDD" id="cd18020">
    <property type="entry name" value="DEXHc_ASCC3_1"/>
    <property type="match status" value="1"/>
</dbReference>
<dbReference type="InterPro" id="IPR036388">
    <property type="entry name" value="WH-like_DNA-bd_sf"/>
</dbReference>
<dbReference type="Gene3D" id="3.40.50.300">
    <property type="entry name" value="P-loop containing nucleotide triphosphate hydrolases"/>
    <property type="match status" value="4"/>
</dbReference>
<dbReference type="RefSeq" id="XP_066081936.1">
    <property type="nucleotide sequence ID" value="XM_066225839.1"/>
</dbReference>
<dbReference type="GO" id="GO:0005524">
    <property type="term" value="F:ATP binding"/>
    <property type="evidence" value="ECO:0007669"/>
    <property type="project" value="UniProtKB-KW"/>
</dbReference>
<evidence type="ECO:0000256" key="3">
    <source>
        <dbReference type="ARBA" id="ARBA00022806"/>
    </source>
</evidence>
<feature type="compositionally biased region" description="Basic and acidic residues" evidence="5">
    <location>
        <begin position="1790"/>
        <end position="1804"/>
    </location>
</feature>
<dbReference type="Pfam" id="PF00271">
    <property type="entry name" value="Helicase_C"/>
    <property type="match status" value="1"/>
</dbReference>
<dbReference type="InterPro" id="IPR057842">
    <property type="entry name" value="WH_MER3"/>
</dbReference>
<name>A0AAX4KCR5_9TREE</name>
<feature type="region of interest" description="Disordered" evidence="5">
    <location>
        <begin position="1729"/>
        <end position="1804"/>
    </location>
</feature>
<dbReference type="InterPro" id="IPR014001">
    <property type="entry name" value="Helicase_ATP-bd"/>
</dbReference>
<evidence type="ECO:0000259" key="7">
    <source>
        <dbReference type="PROSITE" id="PS51194"/>
    </source>
</evidence>
<dbReference type="PANTHER" id="PTHR47961">
    <property type="entry name" value="DNA POLYMERASE THETA, PUTATIVE (AFU_ORTHOLOGUE AFUA_1G05260)-RELATED"/>
    <property type="match status" value="1"/>
</dbReference>
<feature type="region of interest" description="Disordered" evidence="5">
    <location>
        <begin position="176"/>
        <end position="207"/>
    </location>
</feature>
<evidence type="ECO:0000256" key="1">
    <source>
        <dbReference type="ARBA" id="ARBA00022741"/>
    </source>
</evidence>
<dbReference type="KEGG" id="ker:91100833"/>
<dbReference type="Pfam" id="PF23445">
    <property type="entry name" value="WHD_SNRNP200"/>
    <property type="match status" value="1"/>
</dbReference>
<dbReference type="EMBL" id="CP144089">
    <property type="protein sequence ID" value="WWD03969.1"/>
    <property type="molecule type" value="Genomic_DNA"/>
</dbReference>
<keyword evidence="3" id="KW-0347">Helicase</keyword>
<keyword evidence="4" id="KW-0067">ATP-binding</keyword>
<dbReference type="GO" id="GO:0003676">
    <property type="term" value="F:nucleic acid binding"/>
    <property type="evidence" value="ECO:0007669"/>
    <property type="project" value="InterPro"/>
</dbReference>
<dbReference type="SUPFAM" id="SSF81296">
    <property type="entry name" value="E set domains"/>
    <property type="match status" value="1"/>
</dbReference>
<evidence type="ECO:0008006" key="10">
    <source>
        <dbReference type="Google" id="ProtNLM"/>
    </source>
</evidence>
<feature type="compositionally biased region" description="Acidic residues" evidence="5">
    <location>
        <begin position="1759"/>
        <end position="1768"/>
    </location>
</feature>
<dbReference type="Gene3D" id="2.60.40.150">
    <property type="entry name" value="C2 domain"/>
    <property type="match status" value="1"/>
</dbReference>
<dbReference type="InterPro" id="IPR014756">
    <property type="entry name" value="Ig_E-set"/>
</dbReference>
<evidence type="ECO:0000256" key="2">
    <source>
        <dbReference type="ARBA" id="ARBA00022801"/>
    </source>
</evidence>
<dbReference type="InterPro" id="IPR027417">
    <property type="entry name" value="P-loop_NTPase"/>
</dbReference>
<feature type="compositionally biased region" description="Basic and acidic residues" evidence="5">
    <location>
        <begin position="1729"/>
        <end position="1743"/>
    </location>
</feature>
<dbReference type="GO" id="GO:0016787">
    <property type="term" value="F:hydrolase activity"/>
    <property type="evidence" value="ECO:0007669"/>
    <property type="project" value="UniProtKB-KW"/>
</dbReference>
<sequence>MSAQDHLSTYFDPPPSSSSDKEWKILLERLELTHPTINEIDENDQEEIAEPVYGTITWPSILDYLPSDPSDIAENDAGAGAGPSTPGSRQVDEGYHQNGFGNGGRESFGGDLVKRIQSHLPVQSTFTSLIALLSSSKSNDEIQSELIEIMGFEGNGLELVEEILKPGAREVIVDEVGSGGSKSKPQSSPTYLPTNRMSVRAGKGKERKHQIDISDVIGSAEDIERRIQEQLERPKAMFSEDGPRLIEQEVLPHVYTATGSKAVNTSYGGKMALPMGTQRHINDTFEEVTVPPSNPVPPKRDERPVKISELPPLARGCFKYVELNRMQSIVQPTAMNTNENMLVCAPTGAGKTDVAIMSIIRVLSQHVTPGPSTHPSGFNLNRDAFKIIYVAPMKALAAEIVAKFGKRLAWLGVKVRELTGDMQMTRQEINETQIIVTTPEKWDVVTRKPTGEGELASKVKLLIIDEVHLLNEDRGAVIETIVARTLRQVESSQSLIRIVGLSATLPNYIDVSDFLRVNRYQGLFFFDASFRPVPLEQHFIGVAGKPRSQMSARNMDRVVFDKVSELVQAGHQVMVFVHARKETVKTAQKLKEMAIEEGVSTFFETMDHPKYGLYKRDIGTSRNKEMKELFESGFGIHHAGMLRSDRNMMERMFEDNAINVLCCTSTLAWGVNLPAHAVVIKGTQVYDSNKGSFMDLSVLDVLQIFGRAGRPGYETSGVGYICTTQDKLDHYLHTIMAQHPIESKFIPGMVDSLNAEISLGTIANVSEAIQWLGYTYLFVRMRKEPFIYGMPHDVTKDDPQLGNKRNELISQAARLLQAAKMIRYDEIANTFAVSDLGRIAAKYYLRYQTIEVFHTKFNPRMSNADLFQMLCEATEFDQIQLRENEVEELEAINKSDVIPLEVAGGATDKRGKVNILLQAHVSKVYIEDFALVSDAAYVAQNAARIIRALLEIALSRHWANCAYLLVELSKCIEQRQWVYDHGLAQLNILQRDTLHKLNQYTTDDMTIADFRNMSAAELGEFIHMNEKHGQAVLDAANMFPMVGMTYKLRPISHDLLQISVKVEPQFKWNNKISGGSEPFYVWAQDEEGLKIYQWRSVRIQPTTSVIGLDFVLPFDDTPPSTISIVSISDRWLWSHEQITINLSDLVMPPPPAPSTDLLDIPFLRLSCFNDPALEAAYKTHMSTLNSIQSQAFWTMYNTSVNALIAAPVASGKSFLGEAAIWNSFRHSKEGLVLVIVPQHHAVHETVARLRSICPRGKNVDIHSLVGSADFSRLSAPRGVIGVTTPFALLNNDKLDDILTSSRLGLYVFEDLHLLDEMYELCIAKILSFARSLRTRIVGITSSLDNPSTLASWLGLDIIAPPLTDGSSEVVPYQPPALYNFTPANRDNPISVSIKPFTIPHGPTLLRSMIKPTYDILKSVHHTSGGAIVFVPSRQACITVSNDLVTQSGTEMDLDGFLTTPRDHVEPLLVGKLKDKSLYEPILHGIGYIHSNLNSGDLALVLELFASGILKALIVHRTLCWTLPVKGSTVVVMSAQYTQTIPIPGNKKTKDGKEMYERRIINYSNKELVKMQGFASIDASPLQQSTNGEGGRMCIMCQSEQQILISRVLSNGLELESTLSEILQRQSRNGPTIYTSNRLEEVLSKKLIKRQGELQYKQQGQAHRLKVLDLRKRDMMDLINYSYLRERIKVNPSYYDLLKGVDNQSVSVSRWIDAWFEGVDKKEVVVDGADKEKGKDKGKKKELNGDDQGGSTDEVNGDGVQDEGDEMDMNDDREGVAVVGDQVNGDAENDVGEKDGETFEKHGEE</sequence>
<dbReference type="PANTHER" id="PTHR47961:SF13">
    <property type="entry name" value="ACTIVATING SIGNAL COINTEGRATOR 1 COMPLEX SUBUNIT 3"/>
    <property type="match status" value="1"/>
</dbReference>
<dbReference type="InterPro" id="IPR035892">
    <property type="entry name" value="C2_domain_sf"/>
</dbReference>
<dbReference type="SMART" id="SM00490">
    <property type="entry name" value="HELICc"/>
    <property type="match status" value="1"/>
</dbReference>
<dbReference type="GO" id="GO:0004386">
    <property type="term" value="F:helicase activity"/>
    <property type="evidence" value="ECO:0007669"/>
    <property type="project" value="UniProtKB-KW"/>
</dbReference>
<dbReference type="Proteomes" id="UP001358614">
    <property type="component" value="Chromosome 1"/>
</dbReference>
<keyword evidence="9" id="KW-1185">Reference proteome</keyword>
<feature type="region of interest" description="Disordered" evidence="5">
    <location>
        <begin position="1"/>
        <end position="22"/>
    </location>
</feature>
<dbReference type="Pfam" id="PF02889">
    <property type="entry name" value="Sec63"/>
    <property type="match status" value="1"/>
</dbReference>
<dbReference type="SUPFAM" id="SSF46785">
    <property type="entry name" value="Winged helix' DNA-binding domain"/>
    <property type="match status" value="1"/>
</dbReference>
<dbReference type="GeneID" id="91100833"/>
<proteinExistence type="predicted"/>
<dbReference type="PROSITE" id="PS51194">
    <property type="entry name" value="HELICASE_CTER"/>
    <property type="match status" value="1"/>
</dbReference>
<dbReference type="SUPFAM" id="SSF52540">
    <property type="entry name" value="P-loop containing nucleoside triphosphate hydrolases"/>
    <property type="match status" value="4"/>
</dbReference>
<feature type="domain" description="Helicase ATP-binding" evidence="6">
    <location>
        <begin position="332"/>
        <end position="523"/>
    </location>
</feature>
<dbReference type="Pfam" id="PF00270">
    <property type="entry name" value="DEAD"/>
    <property type="match status" value="2"/>
</dbReference>
<dbReference type="FunFam" id="3.40.50.300:FF:000062">
    <property type="entry name" value="U5 small nuclear ribonucleoprotein helicase"/>
    <property type="match status" value="1"/>
</dbReference>
<accession>A0AAX4KCR5</accession>
<dbReference type="InterPro" id="IPR004179">
    <property type="entry name" value="Sec63-dom"/>
</dbReference>
<dbReference type="SUPFAM" id="SSF158702">
    <property type="entry name" value="Sec63 N-terminal domain-like"/>
    <property type="match status" value="1"/>
</dbReference>
<keyword evidence="1" id="KW-0547">Nucleotide-binding</keyword>
<dbReference type="Gene3D" id="1.10.10.10">
    <property type="entry name" value="Winged helix-like DNA-binding domain superfamily/Winged helix DNA-binding domain"/>
    <property type="match status" value="1"/>
</dbReference>
<reference evidence="8 9" key="1">
    <citation type="submission" date="2024-01" db="EMBL/GenBank/DDBJ databases">
        <title>Comparative genomics of Cryptococcus and Kwoniella reveals pathogenesis evolution and contrasting modes of karyotype evolution via chromosome fusion or intercentromeric recombination.</title>
        <authorList>
            <person name="Coelho M.A."/>
            <person name="David-Palma M."/>
            <person name="Shea T."/>
            <person name="Bowers K."/>
            <person name="McGinley-Smith S."/>
            <person name="Mohammad A.W."/>
            <person name="Gnirke A."/>
            <person name="Yurkov A.M."/>
            <person name="Nowrousian M."/>
            <person name="Sun S."/>
            <person name="Cuomo C.A."/>
            <person name="Heitman J."/>
        </authorList>
    </citation>
    <scope>NUCLEOTIDE SEQUENCE [LARGE SCALE GENOMIC DNA]</scope>
    <source>
        <strain evidence="8 9">PYCC6329</strain>
    </source>
</reference>
<dbReference type="PROSITE" id="PS51192">
    <property type="entry name" value="HELICASE_ATP_BIND_1"/>
    <property type="match status" value="2"/>
</dbReference>
<dbReference type="PIRSF" id="PIRSF039073">
    <property type="entry name" value="BRR2"/>
    <property type="match status" value="1"/>
</dbReference>
<gene>
    <name evidence="8" type="ORF">V865_002029</name>
</gene>
<feature type="region of interest" description="Disordered" evidence="5">
    <location>
        <begin position="67"/>
        <end position="103"/>
    </location>
</feature>
<dbReference type="FunFam" id="3.40.50.300:FF:000102">
    <property type="entry name" value="RNA helicase, activating signal cointegrator 1"/>
    <property type="match status" value="1"/>
</dbReference>